<dbReference type="PROSITE" id="PS00373">
    <property type="entry name" value="GART"/>
    <property type="match status" value="1"/>
</dbReference>
<keyword evidence="3 6" id="KW-0658">Purine biosynthesis</keyword>
<dbReference type="Pfam" id="PF00551">
    <property type="entry name" value="Formyl_trans_N"/>
    <property type="match status" value="1"/>
</dbReference>
<evidence type="ECO:0000256" key="6">
    <source>
        <dbReference type="HAMAP-Rule" id="MF_01930"/>
    </source>
</evidence>
<feature type="domain" description="Formyl transferase N-terminal" evidence="7">
    <location>
        <begin position="7"/>
        <end position="185"/>
    </location>
</feature>
<dbReference type="eggNOG" id="COG0299">
    <property type="taxonomic scope" value="Bacteria"/>
</dbReference>
<dbReference type="GO" id="GO:0005829">
    <property type="term" value="C:cytosol"/>
    <property type="evidence" value="ECO:0007669"/>
    <property type="project" value="TreeGrafter"/>
</dbReference>
<dbReference type="FunFam" id="3.40.50.170:FF:000007">
    <property type="entry name" value="Phosphoribosylglycinamide formyltransferase"/>
    <property type="match status" value="1"/>
</dbReference>
<dbReference type="Proteomes" id="UP000002586">
    <property type="component" value="Chromosome"/>
</dbReference>
<dbReference type="SUPFAM" id="SSF53328">
    <property type="entry name" value="Formyltransferase"/>
    <property type="match status" value="1"/>
</dbReference>
<evidence type="ECO:0000259" key="7">
    <source>
        <dbReference type="Pfam" id="PF00551"/>
    </source>
</evidence>
<dbReference type="STRING" id="156889.Mmc1_2317"/>
<feature type="binding site" evidence="6">
    <location>
        <position position="111"/>
    </location>
    <ligand>
        <name>(6R)-10-formyltetrahydrofolate</name>
        <dbReference type="ChEBI" id="CHEBI:195366"/>
    </ligand>
</feature>
<evidence type="ECO:0000256" key="2">
    <source>
        <dbReference type="ARBA" id="ARBA00022679"/>
    </source>
</evidence>
<dbReference type="InterPro" id="IPR002376">
    <property type="entry name" value="Formyl_transf_N"/>
</dbReference>
<dbReference type="HOGENOM" id="CLU_038395_1_0_5"/>
<organism evidence="8 9">
    <name type="scientific">Magnetococcus marinus (strain ATCC BAA-1437 / JCM 17883 / MC-1)</name>
    <dbReference type="NCBI Taxonomy" id="156889"/>
    <lineage>
        <taxon>Bacteria</taxon>
        <taxon>Pseudomonadati</taxon>
        <taxon>Pseudomonadota</taxon>
        <taxon>Magnetococcia</taxon>
        <taxon>Magnetococcales</taxon>
        <taxon>Magnetococcaceae</taxon>
        <taxon>Magnetococcus</taxon>
    </lineage>
</organism>
<evidence type="ECO:0000256" key="3">
    <source>
        <dbReference type="ARBA" id="ARBA00022755"/>
    </source>
</evidence>
<dbReference type="InterPro" id="IPR036477">
    <property type="entry name" value="Formyl_transf_N_sf"/>
</dbReference>
<name>A0LA24_MAGMM</name>
<dbReference type="Gene3D" id="3.40.50.170">
    <property type="entry name" value="Formyl transferase, N-terminal domain"/>
    <property type="match status" value="1"/>
</dbReference>
<dbReference type="PANTHER" id="PTHR43369:SF2">
    <property type="entry name" value="PHOSPHORIBOSYLGLYCINAMIDE FORMYLTRANSFERASE"/>
    <property type="match status" value="1"/>
</dbReference>
<dbReference type="NCBIfam" id="TIGR00639">
    <property type="entry name" value="PurN"/>
    <property type="match status" value="1"/>
</dbReference>
<comment type="catalytic activity">
    <reaction evidence="5 6">
        <text>N(1)-(5-phospho-beta-D-ribosyl)glycinamide + (6R)-10-formyltetrahydrofolate = N(2)-formyl-N(1)-(5-phospho-beta-D-ribosyl)glycinamide + (6S)-5,6,7,8-tetrahydrofolate + H(+)</text>
        <dbReference type="Rhea" id="RHEA:15053"/>
        <dbReference type="ChEBI" id="CHEBI:15378"/>
        <dbReference type="ChEBI" id="CHEBI:57453"/>
        <dbReference type="ChEBI" id="CHEBI:143788"/>
        <dbReference type="ChEBI" id="CHEBI:147286"/>
        <dbReference type="ChEBI" id="CHEBI:195366"/>
        <dbReference type="EC" id="2.1.2.2"/>
    </reaction>
</comment>
<dbReference type="InterPro" id="IPR004607">
    <property type="entry name" value="GART"/>
</dbReference>
<comment type="similarity">
    <text evidence="4 6">Belongs to the GART family.</text>
</comment>
<dbReference type="EC" id="2.1.2.2" evidence="6"/>
<reference evidence="8 9" key="2">
    <citation type="journal article" date="2012" name="Int. J. Syst. Evol. Microbiol.">
        <title>Magnetococcus marinus gen. nov., sp. nov., a marine, magnetotactic bacterium that represents a novel lineage (Magnetococcaceae fam. nov.; Magnetococcales ord. nov.) at the base of the Alphaproteobacteria.</title>
        <authorList>
            <person name="Bazylinski D.A."/>
            <person name="Williams T.J."/>
            <person name="Lefevre C.T."/>
            <person name="Berg R.J."/>
            <person name="Zhang C.L."/>
            <person name="Bowser S.S."/>
            <person name="Dean A.J."/>
            <person name="Beveridge T.J."/>
        </authorList>
    </citation>
    <scope>NUCLEOTIDE SEQUENCE [LARGE SCALE GENOMIC DNA]</scope>
    <source>
        <strain evidence="9">ATCC BAA-1437 / JCM 17883 / MC-1</strain>
    </source>
</reference>
<evidence type="ECO:0000256" key="1">
    <source>
        <dbReference type="ARBA" id="ARBA00005054"/>
    </source>
</evidence>
<dbReference type="PANTHER" id="PTHR43369">
    <property type="entry name" value="PHOSPHORIBOSYLGLYCINAMIDE FORMYLTRANSFERASE"/>
    <property type="match status" value="1"/>
</dbReference>
<feature type="binding site" evidence="6">
    <location>
        <begin position="16"/>
        <end position="18"/>
    </location>
    <ligand>
        <name>N(1)-(5-phospho-beta-D-ribosyl)glycinamide</name>
        <dbReference type="ChEBI" id="CHEBI:143788"/>
    </ligand>
</feature>
<proteinExistence type="inferred from homology"/>
<protein>
    <recommendedName>
        <fullName evidence="6">Phosphoribosylglycinamide formyltransferase</fullName>
        <ecNumber evidence="6">2.1.2.2</ecNumber>
    </recommendedName>
    <alternativeName>
        <fullName evidence="6">5'-phosphoribosylglycinamide transformylase</fullName>
    </alternativeName>
    <alternativeName>
        <fullName evidence="6">GAR transformylase</fullName>
        <shortName evidence="6">GART</shortName>
    </alternativeName>
</protein>
<feature type="binding site" evidence="6">
    <location>
        <position position="69"/>
    </location>
    <ligand>
        <name>(6R)-10-formyltetrahydrofolate</name>
        <dbReference type="ChEBI" id="CHEBI:195366"/>
    </ligand>
</feature>
<reference evidence="9" key="1">
    <citation type="journal article" date="2009" name="Appl. Environ. Microbiol.">
        <title>Complete genome sequence of the chemolithoautotrophic marine magnetotactic coccus strain MC-1.</title>
        <authorList>
            <person name="Schubbe S."/>
            <person name="Williams T.J."/>
            <person name="Xie G."/>
            <person name="Kiss H.E."/>
            <person name="Brettin T.S."/>
            <person name="Martinez D."/>
            <person name="Ross C.A."/>
            <person name="Schuler D."/>
            <person name="Cox B.L."/>
            <person name="Nealson K.H."/>
            <person name="Bazylinski D.A."/>
        </authorList>
    </citation>
    <scope>NUCLEOTIDE SEQUENCE [LARGE SCALE GENOMIC DNA]</scope>
    <source>
        <strain evidence="9">ATCC BAA-1437 / JCM 17883 / MC-1</strain>
    </source>
</reference>
<evidence type="ECO:0000256" key="5">
    <source>
        <dbReference type="ARBA" id="ARBA00047664"/>
    </source>
</evidence>
<dbReference type="UniPathway" id="UPA00074">
    <property type="reaction ID" value="UER00126"/>
</dbReference>
<comment type="function">
    <text evidence="6">Catalyzes the transfer of a formyl group from 10-formyltetrahydrofolate to 5-phospho-ribosyl-glycinamide (GAR), producing 5-phospho-ribosyl-N-formylglycinamide (FGAR) and tetrahydrofolate.</text>
</comment>
<feature type="site" description="Raises pKa of active site His" evidence="6">
    <location>
        <position position="149"/>
    </location>
</feature>
<dbReference type="RefSeq" id="WP_011713938.1">
    <property type="nucleotide sequence ID" value="NC_008576.1"/>
</dbReference>
<dbReference type="HAMAP" id="MF_01930">
    <property type="entry name" value="PurN"/>
    <property type="match status" value="1"/>
</dbReference>
<dbReference type="OrthoDB" id="9806170at2"/>
<dbReference type="GO" id="GO:0004644">
    <property type="term" value="F:phosphoribosylglycinamide formyltransferase activity"/>
    <property type="evidence" value="ECO:0007669"/>
    <property type="project" value="UniProtKB-UniRule"/>
</dbReference>
<comment type="pathway">
    <text evidence="1 6">Purine metabolism; IMP biosynthesis via de novo pathway; N(2)-formyl-N(1)-(5-phospho-D-ribosyl)glycinamide from N(1)-(5-phospho-D-ribosyl)glycinamide (10-formyl THF route): step 1/1.</text>
</comment>
<dbReference type="GO" id="GO:0006189">
    <property type="term" value="P:'de novo' IMP biosynthetic process"/>
    <property type="evidence" value="ECO:0007669"/>
    <property type="project" value="UniProtKB-UniRule"/>
</dbReference>
<dbReference type="KEGG" id="mgm:Mmc1_2317"/>
<dbReference type="EMBL" id="CP000471">
    <property type="protein sequence ID" value="ABK44817.1"/>
    <property type="molecule type" value="Genomic_DNA"/>
</dbReference>
<comment type="caution">
    <text evidence="6">Lacks conserved residue(s) required for the propagation of feature annotation.</text>
</comment>
<evidence type="ECO:0000313" key="8">
    <source>
        <dbReference type="EMBL" id="ABK44817.1"/>
    </source>
</evidence>
<evidence type="ECO:0000256" key="4">
    <source>
        <dbReference type="ARBA" id="ARBA00038440"/>
    </source>
</evidence>
<keyword evidence="2 6" id="KW-0808">Transferase</keyword>
<evidence type="ECO:0000313" key="9">
    <source>
        <dbReference type="Proteomes" id="UP000002586"/>
    </source>
</evidence>
<gene>
    <name evidence="6" type="primary">purN</name>
    <name evidence="8" type="ordered locus">Mmc1_2317</name>
</gene>
<accession>A0LA24</accession>
<keyword evidence="9" id="KW-1185">Reference proteome</keyword>
<sequence length="220" mass="23972">MSGASFRIGVLISGSGSNLQALIDGVKSGFIPAEIALVISNKADAYGLTRAREAGIETRVVDHKTFEGRSPFEHELIRALDDAGVELVCLAGFMRVLTPLFVRHYLGRLINIHPSLLPAFAGLHVQQRAIDAGVRFSGCTVHFVEEEVDAGPIIAQAVVPVLPSDRAEDLAKRILTQEHRLYPWAVKLFVEGRTQVKERVVHIQPAQWGAEQALIGPTPD</sequence>
<dbReference type="InterPro" id="IPR001555">
    <property type="entry name" value="GART_AS"/>
</dbReference>
<feature type="active site" description="Proton donor" evidence="6">
    <location>
        <position position="113"/>
    </location>
</feature>
<dbReference type="AlphaFoldDB" id="A0LA24"/>
<dbReference type="CDD" id="cd08645">
    <property type="entry name" value="FMT_core_GART"/>
    <property type="match status" value="1"/>
</dbReference>